<feature type="transmembrane region" description="Helical" evidence="7">
    <location>
        <begin position="134"/>
        <end position="157"/>
    </location>
</feature>
<feature type="transmembrane region" description="Helical" evidence="7">
    <location>
        <begin position="99"/>
        <end position="122"/>
    </location>
</feature>
<dbReference type="PROSITE" id="PS50928">
    <property type="entry name" value="ABC_TM1"/>
    <property type="match status" value="1"/>
</dbReference>
<dbReference type="InterPro" id="IPR045621">
    <property type="entry name" value="BPD_transp_1_N"/>
</dbReference>
<sequence length="313" mass="34240">MPSYILRRMLSTIAVMAMVGIFVFLLLRLAPGDPAAMIAGKSATAEMIAGIREKLGLNDPMPIQFIRWVRTMFGGDFGTSIFAGRPVIELIAQRLEPTLSLSILTMIVSVTIGVSFGILAAWRAGGFIDRVLSAFAALGFSVPVFVIGFFLIYWFAISLHLLPVQGYQPIGQSMWSWFEHLILPTLALSLGYIAFIARITRASILEVLSEDYMRTAAAKGASSYAMLFHHALKNAGVPILTVVGLCFAYLISGVVITETVFNIPGIGRLTVDAINNRDYPIIQGVLILASAMYVLVNLIVDLSYTLIDPRIRY</sequence>
<feature type="transmembrane region" description="Helical" evidence="7">
    <location>
        <begin position="281"/>
        <end position="307"/>
    </location>
</feature>
<organism evidence="9 10">
    <name type="scientific">Mesorhizobium plurifarium</name>
    <dbReference type="NCBI Taxonomy" id="69974"/>
    <lineage>
        <taxon>Bacteria</taxon>
        <taxon>Pseudomonadati</taxon>
        <taxon>Pseudomonadota</taxon>
        <taxon>Alphaproteobacteria</taxon>
        <taxon>Hyphomicrobiales</taxon>
        <taxon>Phyllobacteriaceae</taxon>
        <taxon>Mesorhizobium</taxon>
    </lineage>
</organism>
<keyword evidence="4 7" id="KW-0812">Transmembrane</keyword>
<evidence type="ECO:0000313" key="10">
    <source>
        <dbReference type="Proteomes" id="UP000182888"/>
    </source>
</evidence>
<dbReference type="SUPFAM" id="SSF161098">
    <property type="entry name" value="MetI-like"/>
    <property type="match status" value="1"/>
</dbReference>
<dbReference type="Gene3D" id="1.10.3720.10">
    <property type="entry name" value="MetI-like"/>
    <property type="match status" value="1"/>
</dbReference>
<dbReference type="EMBL" id="CCND01000010">
    <property type="protein sequence ID" value="CDX53656.1"/>
    <property type="molecule type" value="Genomic_DNA"/>
</dbReference>
<dbReference type="Pfam" id="PF00528">
    <property type="entry name" value="BPD_transp_1"/>
    <property type="match status" value="1"/>
</dbReference>
<feature type="domain" description="ABC transmembrane type-1" evidence="8">
    <location>
        <begin position="95"/>
        <end position="304"/>
    </location>
</feature>
<evidence type="ECO:0000313" key="9">
    <source>
        <dbReference type="EMBL" id="CDX53656.1"/>
    </source>
</evidence>
<evidence type="ECO:0000256" key="5">
    <source>
        <dbReference type="ARBA" id="ARBA00022989"/>
    </source>
</evidence>
<dbReference type="AlphaFoldDB" id="A0A0K2VTK8"/>
<keyword evidence="3" id="KW-1003">Cell membrane</keyword>
<keyword evidence="5 7" id="KW-1133">Transmembrane helix</keyword>
<feature type="transmembrane region" description="Helical" evidence="7">
    <location>
        <begin position="177"/>
        <end position="197"/>
    </location>
</feature>
<keyword evidence="2 7" id="KW-0813">Transport</keyword>
<proteinExistence type="inferred from homology"/>
<comment type="subcellular location">
    <subcellularLocation>
        <location evidence="1 7">Cell membrane</location>
        <topology evidence="1 7">Multi-pass membrane protein</topology>
    </subcellularLocation>
</comment>
<evidence type="ECO:0000259" key="8">
    <source>
        <dbReference type="PROSITE" id="PS50928"/>
    </source>
</evidence>
<dbReference type="InterPro" id="IPR000515">
    <property type="entry name" value="MetI-like"/>
</dbReference>
<dbReference type="CDD" id="cd06261">
    <property type="entry name" value="TM_PBP2"/>
    <property type="match status" value="1"/>
</dbReference>
<dbReference type="Pfam" id="PF19300">
    <property type="entry name" value="BPD_transp_1_N"/>
    <property type="match status" value="1"/>
</dbReference>
<name>A0A0K2VTK8_MESPL</name>
<reference evidence="10" key="1">
    <citation type="submission" date="2014-08" db="EMBL/GenBank/DDBJ databases">
        <authorList>
            <person name="Edwards T."/>
        </authorList>
    </citation>
    <scope>NUCLEOTIDE SEQUENCE [LARGE SCALE GENOMIC DNA]</scope>
</reference>
<feature type="transmembrane region" description="Helical" evidence="7">
    <location>
        <begin position="235"/>
        <end position="261"/>
    </location>
</feature>
<evidence type="ECO:0000256" key="3">
    <source>
        <dbReference type="ARBA" id="ARBA00022475"/>
    </source>
</evidence>
<dbReference type="GO" id="GO:0071916">
    <property type="term" value="F:dipeptide transmembrane transporter activity"/>
    <property type="evidence" value="ECO:0007669"/>
    <property type="project" value="TreeGrafter"/>
</dbReference>
<evidence type="ECO:0000256" key="1">
    <source>
        <dbReference type="ARBA" id="ARBA00004651"/>
    </source>
</evidence>
<feature type="transmembrane region" description="Helical" evidence="7">
    <location>
        <begin position="12"/>
        <end position="30"/>
    </location>
</feature>
<evidence type="ECO:0000256" key="2">
    <source>
        <dbReference type="ARBA" id="ARBA00022448"/>
    </source>
</evidence>
<evidence type="ECO:0000256" key="6">
    <source>
        <dbReference type="ARBA" id="ARBA00023136"/>
    </source>
</evidence>
<dbReference type="PANTHER" id="PTHR43163:SF6">
    <property type="entry name" value="DIPEPTIDE TRANSPORT SYSTEM PERMEASE PROTEIN DPPB-RELATED"/>
    <property type="match status" value="1"/>
</dbReference>
<accession>A0A0K2VTK8</accession>
<dbReference type="PANTHER" id="PTHR43163">
    <property type="entry name" value="DIPEPTIDE TRANSPORT SYSTEM PERMEASE PROTEIN DPPB-RELATED"/>
    <property type="match status" value="1"/>
</dbReference>
<comment type="similarity">
    <text evidence="7">Belongs to the binding-protein-dependent transport system permease family.</text>
</comment>
<dbReference type="GO" id="GO:0005886">
    <property type="term" value="C:plasma membrane"/>
    <property type="evidence" value="ECO:0007669"/>
    <property type="project" value="UniProtKB-SubCell"/>
</dbReference>
<dbReference type="Proteomes" id="UP000182888">
    <property type="component" value="Unassembled WGS sequence"/>
</dbReference>
<evidence type="ECO:0000256" key="4">
    <source>
        <dbReference type="ARBA" id="ARBA00022692"/>
    </source>
</evidence>
<dbReference type="InterPro" id="IPR035906">
    <property type="entry name" value="MetI-like_sf"/>
</dbReference>
<protein>
    <submittedName>
        <fullName evidence="9">Putative peptide transporter permease subunit: membrane component of ABC superfamily</fullName>
    </submittedName>
</protein>
<evidence type="ECO:0000256" key="7">
    <source>
        <dbReference type="RuleBase" id="RU363032"/>
    </source>
</evidence>
<keyword evidence="6 7" id="KW-0472">Membrane</keyword>
<gene>
    <name evidence="9" type="primary">yliC</name>
    <name evidence="9" type="ORF">MPL1032_180092</name>
</gene>